<dbReference type="RefSeq" id="WP_205134505.1">
    <property type="nucleotide sequence ID" value="NZ_JACSNT010000022.1"/>
</dbReference>
<evidence type="ECO:0000313" key="2">
    <source>
        <dbReference type="Proteomes" id="UP000729290"/>
    </source>
</evidence>
<protein>
    <recommendedName>
        <fullName evidence="3">HTH cro/C1-type domain-containing protein</fullName>
    </recommendedName>
</protein>
<reference evidence="1 2" key="1">
    <citation type="journal article" date="2021" name="Sci. Rep.">
        <title>The distribution of antibiotic resistance genes in chicken gut microbiota commensals.</title>
        <authorList>
            <person name="Juricova H."/>
            <person name="Matiasovicova J."/>
            <person name="Kubasova T."/>
            <person name="Cejkova D."/>
            <person name="Rychlik I."/>
        </authorList>
    </citation>
    <scope>NUCLEOTIDE SEQUENCE [LARGE SCALE GENOMIC DNA]</scope>
    <source>
        <strain evidence="1 2">An431b</strain>
    </source>
</reference>
<evidence type="ECO:0008006" key="3">
    <source>
        <dbReference type="Google" id="ProtNLM"/>
    </source>
</evidence>
<dbReference type="Proteomes" id="UP000729290">
    <property type="component" value="Unassembled WGS sequence"/>
</dbReference>
<name>A0ABS2GBN6_9FIRM</name>
<sequence>MPKVKPLGNTEIESKRRDNMMGGEVEKWIRVIGIPKHELCRHMDIGLSTLNFRLQNPGEFRVQELRVIADLAGIDVSQLVT</sequence>
<keyword evidence="2" id="KW-1185">Reference proteome</keyword>
<evidence type="ECO:0000313" key="1">
    <source>
        <dbReference type="EMBL" id="MBM6878894.1"/>
    </source>
</evidence>
<dbReference type="EMBL" id="JACSNV010000026">
    <property type="protein sequence ID" value="MBM6878894.1"/>
    <property type="molecule type" value="Genomic_DNA"/>
</dbReference>
<proteinExistence type="predicted"/>
<gene>
    <name evidence="1" type="ORF">H9X83_12150</name>
</gene>
<comment type="caution">
    <text evidence="1">The sequence shown here is derived from an EMBL/GenBank/DDBJ whole genome shotgun (WGS) entry which is preliminary data.</text>
</comment>
<organism evidence="1 2">
    <name type="scientific">Anaerotignum lactatifermentans</name>
    <dbReference type="NCBI Taxonomy" id="160404"/>
    <lineage>
        <taxon>Bacteria</taxon>
        <taxon>Bacillati</taxon>
        <taxon>Bacillota</taxon>
        <taxon>Clostridia</taxon>
        <taxon>Lachnospirales</taxon>
        <taxon>Anaerotignaceae</taxon>
        <taxon>Anaerotignum</taxon>
    </lineage>
</organism>
<accession>A0ABS2GBN6</accession>